<evidence type="ECO:0000313" key="3">
    <source>
        <dbReference type="Proteomes" id="UP000286402"/>
    </source>
</evidence>
<dbReference type="SUPFAM" id="SSF56281">
    <property type="entry name" value="Metallo-hydrolase/oxidoreductase"/>
    <property type="match status" value="1"/>
</dbReference>
<dbReference type="PANTHER" id="PTHR15032">
    <property type="entry name" value="N-ACYL-PHOSPHATIDYLETHANOLAMINE-HYDROLYZING PHOSPHOLIPASE D"/>
    <property type="match status" value="1"/>
</dbReference>
<gene>
    <name evidence="2" type="ORF">BCY89_20040</name>
</gene>
<dbReference type="GO" id="GO:0008270">
    <property type="term" value="F:zinc ion binding"/>
    <property type="evidence" value="ECO:0007669"/>
    <property type="project" value="InterPro"/>
</dbReference>
<dbReference type="EMBL" id="MCAQ01000030">
    <property type="protein sequence ID" value="RKF30238.1"/>
    <property type="molecule type" value="Genomic_DNA"/>
</dbReference>
<name>A0A420FB87_9SPHI</name>
<keyword evidence="2" id="KW-0378">Hydrolase</keyword>
<keyword evidence="3" id="KW-1185">Reference proteome</keyword>
<accession>A0A420FB87</accession>
<dbReference type="Proteomes" id="UP000286402">
    <property type="component" value="Unassembled WGS sequence"/>
</dbReference>
<organism evidence="2 3">
    <name type="scientific">Sphingobacterium siyangense</name>
    <dbReference type="NCBI Taxonomy" id="459529"/>
    <lineage>
        <taxon>Bacteria</taxon>
        <taxon>Pseudomonadati</taxon>
        <taxon>Bacteroidota</taxon>
        <taxon>Sphingobacteriia</taxon>
        <taxon>Sphingobacteriales</taxon>
        <taxon>Sphingobacteriaceae</taxon>
        <taxon>Sphingobacterium</taxon>
    </lineage>
</organism>
<dbReference type="RefSeq" id="WP_120336759.1">
    <property type="nucleotide sequence ID" value="NZ_CP070350.1"/>
</dbReference>
<dbReference type="Gene3D" id="3.60.15.10">
    <property type="entry name" value="Ribonuclease Z/Hydroxyacylglutathione hydrolase-like"/>
    <property type="match status" value="1"/>
</dbReference>
<dbReference type="PANTHER" id="PTHR15032:SF4">
    <property type="entry name" value="N-ACYL-PHOSPHATIDYLETHANOLAMINE-HYDROLYZING PHOSPHOLIPASE D"/>
    <property type="match status" value="1"/>
</dbReference>
<feature type="domain" description="Metallo-beta-lactamase" evidence="1">
    <location>
        <begin position="127"/>
        <end position="321"/>
    </location>
</feature>
<protein>
    <submittedName>
        <fullName evidence="2">MBL fold metallo-hydrolase</fullName>
    </submittedName>
</protein>
<dbReference type="GO" id="GO:0070290">
    <property type="term" value="F:N-acylphosphatidylethanolamine-specific phospholipase D activity"/>
    <property type="evidence" value="ECO:0007669"/>
    <property type="project" value="InterPro"/>
</dbReference>
<comment type="caution">
    <text evidence="2">The sequence shown here is derived from an EMBL/GenBank/DDBJ whole genome shotgun (WGS) entry which is preliminary data.</text>
</comment>
<reference evidence="2 3" key="1">
    <citation type="submission" date="2016-07" db="EMBL/GenBank/DDBJ databases">
        <title>Genome analysis of Sphingobacterium siyangense T12B17.</title>
        <authorList>
            <person name="Xu D."/>
            <person name="Su Y."/>
            <person name="Zheng S."/>
        </authorList>
    </citation>
    <scope>NUCLEOTIDE SEQUENCE [LARGE SCALE GENOMIC DNA]</scope>
    <source>
        <strain evidence="2 3">T12B17</strain>
    </source>
</reference>
<evidence type="ECO:0000313" key="2">
    <source>
        <dbReference type="EMBL" id="RKF30238.1"/>
    </source>
</evidence>
<sequence>MATRNNSNKWLRFLKRTILGLTVLIALIGLYMMHPQFGKRPSGERLQRIQLSKQFKDGKFQNSSPTPQLTQPWTVALYDYFFKRSNETSPKHTIPTMDIDWEKLLSQPHGLVWFGHSSYFLRLDGKNILVDPVLSGSASPIPGSVKAFKGADVSTVSALPPIDYLFISHDHYDHMDYKTLKALQPRVGKVIVGLGVGSHLEYWGYRPEQIIEKDWWDEINLGDGFSVTVAPARHFSGRSIFTANTLWASYALQTPSMRLYLGGDSGYDNHFKEIGNQLGPFDLAILENGQYDLSWKHIHMMPEEVVQAAHDLKASLLFPVHSSKFVLANHAWNEPLERISKEAIRQQQPLLTPMIGQVIDLDQPPLTPSYWWRK</sequence>
<dbReference type="InterPro" id="IPR024884">
    <property type="entry name" value="NAPE-PLD"/>
</dbReference>
<dbReference type="GO" id="GO:0005737">
    <property type="term" value="C:cytoplasm"/>
    <property type="evidence" value="ECO:0007669"/>
    <property type="project" value="TreeGrafter"/>
</dbReference>
<dbReference type="AlphaFoldDB" id="A0A420FB87"/>
<proteinExistence type="predicted"/>
<dbReference type="InterPro" id="IPR001279">
    <property type="entry name" value="Metallo-B-lactamas"/>
</dbReference>
<dbReference type="Pfam" id="PF12706">
    <property type="entry name" value="Lactamase_B_2"/>
    <property type="match status" value="1"/>
</dbReference>
<dbReference type="InterPro" id="IPR036866">
    <property type="entry name" value="RibonucZ/Hydroxyglut_hydro"/>
</dbReference>
<dbReference type="PIRSF" id="PIRSF038896">
    <property type="entry name" value="NAPE-PLD"/>
    <property type="match status" value="1"/>
</dbReference>
<evidence type="ECO:0000259" key="1">
    <source>
        <dbReference type="Pfam" id="PF12706"/>
    </source>
</evidence>